<reference evidence="2 3" key="1">
    <citation type="submission" date="2022-10" db="EMBL/GenBank/DDBJ databases">
        <title>Chitinophaga nivalis PC15 sp. nov., isolated from Pyeongchang county, South Korea.</title>
        <authorList>
            <person name="Trinh H.N."/>
        </authorList>
    </citation>
    <scope>NUCLEOTIDE SEQUENCE [LARGE SCALE GENOMIC DNA]</scope>
    <source>
        <strain evidence="2 3">PC14</strain>
    </source>
</reference>
<comment type="caution">
    <text evidence="2">The sequence shown here is derived from an EMBL/GenBank/DDBJ whole genome shotgun (WGS) entry which is preliminary data.</text>
</comment>
<evidence type="ECO:0000256" key="1">
    <source>
        <dbReference type="SAM" id="Phobius"/>
    </source>
</evidence>
<keyword evidence="1" id="KW-1133">Transmembrane helix</keyword>
<proteinExistence type="predicted"/>
<sequence length="67" mass="7746">MQILRHAAGMAVGMIYNYLIMIHCLLLPRNAIVHCRGGGSHSLRECENRKYLPGKTKEKQRDNRLRL</sequence>
<gene>
    <name evidence="2" type="ORF">OL497_00160</name>
</gene>
<evidence type="ECO:0000313" key="2">
    <source>
        <dbReference type="EMBL" id="MCW3482291.1"/>
    </source>
</evidence>
<dbReference type="EMBL" id="JAPDNS010000001">
    <property type="protein sequence ID" value="MCW3482291.1"/>
    <property type="molecule type" value="Genomic_DNA"/>
</dbReference>
<protein>
    <recommendedName>
        <fullName evidence="4">Secreted protein</fullName>
    </recommendedName>
</protein>
<accession>A0ABT3IE96</accession>
<keyword evidence="1" id="KW-0472">Membrane</keyword>
<keyword evidence="1" id="KW-0812">Transmembrane</keyword>
<name>A0ABT3IE96_9BACT</name>
<evidence type="ECO:0000313" key="3">
    <source>
        <dbReference type="Proteomes" id="UP001207742"/>
    </source>
</evidence>
<feature type="transmembrane region" description="Helical" evidence="1">
    <location>
        <begin position="6"/>
        <end position="27"/>
    </location>
</feature>
<dbReference type="RefSeq" id="WP_264726543.1">
    <property type="nucleotide sequence ID" value="NZ_JAPDNR010000001.1"/>
</dbReference>
<evidence type="ECO:0008006" key="4">
    <source>
        <dbReference type="Google" id="ProtNLM"/>
    </source>
</evidence>
<keyword evidence="3" id="KW-1185">Reference proteome</keyword>
<organism evidence="2 3">
    <name type="scientific">Chitinophaga nivalis</name>
    <dbReference type="NCBI Taxonomy" id="2991709"/>
    <lineage>
        <taxon>Bacteria</taxon>
        <taxon>Pseudomonadati</taxon>
        <taxon>Bacteroidota</taxon>
        <taxon>Chitinophagia</taxon>
        <taxon>Chitinophagales</taxon>
        <taxon>Chitinophagaceae</taxon>
        <taxon>Chitinophaga</taxon>
    </lineage>
</organism>
<dbReference type="Proteomes" id="UP001207742">
    <property type="component" value="Unassembled WGS sequence"/>
</dbReference>